<feature type="non-terminal residue" evidence="7">
    <location>
        <position position="1"/>
    </location>
</feature>
<dbReference type="AlphaFoldDB" id="A0A2K2DVC7"/>
<evidence type="ECO:0000256" key="4">
    <source>
        <dbReference type="ARBA" id="ARBA00022801"/>
    </source>
</evidence>
<evidence type="ECO:0000256" key="5">
    <source>
        <dbReference type="ARBA" id="ARBA00022842"/>
    </source>
</evidence>
<feature type="domain" description="Endonuclease/exonuclease/phosphatase" evidence="6">
    <location>
        <begin position="1"/>
        <end position="153"/>
    </location>
</feature>
<dbReference type="PANTHER" id="PTHR22748:SF19">
    <property type="entry name" value="ENDONUCLEASE_EXONUCLEASE_PHOSPHATASE DOMAIN-CONTAINING PROTEIN"/>
    <property type="match status" value="1"/>
</dbReference>
<dbReference type="InParanoid" id="A0A2K2DVC7"/>
<keyword evidence="5" id="KW-0460">Magnesium</keyword>
<dbReference type="GO" id="GO:0008311">
    <property type="term" value="F:double-stranded DNA 3'-5' DNA exonuclease activity"/>
    <property type="evidence" value="ECO:0000318"/>
    <property type="project" value="GO_Central"/>
</dbReference>
<evidence type="ECO:0000313" key="7">
    <source>
        <dbReference type="EMBL" id="PNT78230.1"/>
    </source>
</evidence>
<evidence type="ECO:0000256" key="2">
    <source>
        <dbReference type="ARBA" id="ARBA00007092"/>
    </source>
</evidence>
<dbReference type="Gramene" id="PNT78230">
    <property type="protein sequence ID" value="PNT78230"/>
    <property type="gene ID" value="BRADI_1g75599v3"/>
</dbReference>
<dbReference type="GO" id="GO:0005634">
    <property type="term" value="C:nucleus"/>
    <property type="evidence" value="ECO:0000318"/>
    <property type="project" value="GO_Central"/>
</dbReference>
<gene>
    <name evidence="7" type="ORF">BRADI_1g75599v3</name>
</gene>
<evidence type="ECO:0000256" key="1">
    <source>
        <dbReference type="ARBA" id="ARBA00001946"/>
    </source>
</evidence>
<dbReference type="Proteomes" id="UP000008810">
    <property type="component" value="Chromosome 1"/>
</dbReference>
<dbReference type="InterPro" id="IPR005135">
    <property type="entry name" value="Endo/exonuclease/phosphatase"/>
</dbReference>
<organism evidence="7">
    <name type="scientific">Brachypodium distachyon</name>
    <name type="common">Purple false brome</name>
    <name type="synonym">Trachynia distachya</name>
    <dbReference type="NCBI Taxonomy" id="15368"/>
    <lineage>
        <taxon>Eukaryota</taxon>
        <taxon>Viridiplantae</taxon>
        <taxon>Streptophyta</taxon>
        <taxon>Embryophyta</taxon>
        <taxon>Tracheophyta</taxon>
        <taxon>Spermatophyta</taxon>
        <taxon>Magnoliopsida</taxon>
        <taxon>Liliopsida</taxon>
        <taxon>Poales</taxon>
        <taxon>Poaceae</taxon>
        <taxon>BOP clade</taxon>
        <taxon>Pooideae</taxon>
        <taxon>Stipodae</taxon>
        <taxon>Brachypodieae</taxon>
        <taxon>Brachypodium</taxon>
    </lineage>
</organism>
<dbReference type="SUPFAM" id="SSF56219">
    <property type="entry name" value="DNase I-like"/>
    <property type="match status" value="1"/>
</dbReference>
<dbReference type="GO" id="GO:0008081">
    <property type="term" value="F:phosphoric diester hydrolase activity"/>
    <property type="evidence" value="ECO:0000318"/>
    <property type="project" value="GO_Central"/>
</dbReference>
<dbReference type="GO" id="GO:0006284">
    <property type="term" value="P:base-excision repair"/>
    <property type="evidence" value="ECO:0000318"/>
    <property type="project" value="GO_Central"/>
</dbReference>
<sequence>NVRGLNTPARRAYTRRLINQLNCSVLCLQETKLAVVSPTLRLDIAGPRLSGCADRLTAGTRGGIMILWDPDHFHDTVLDVGEFSLTIQLAPCTGEAPWCITSVYGPNDDPSRLRFLQELRRIRTLFALPWLAVGDFNLIVTAEDKSSTNLNRKMMRHF</sequence>
<dbReference type="EnsemblPlants" id="PNT78230">
    <property type="protein sequence ID" value="PNT78230"/>
    <property type="gene ID" value="BRADI_1g75599v3"/>
</dbReference>
<comment type="similarity">
    <text evidence="2">Belongs to the DNA repair enzymes AP/ExoA family.</text>
</comment>
<dbReference type="Pfam" id="PF03372">
    <property type="entry name" value="Exo_endo_phos"/>
    <property type="match status" value="1"/>
</dbReference>
<comment type="cofactor">
    <cofactor evidence="1">
        <name>Mg(2+)</name>
        <dbReference type="ChEBI" id="CHEBI:18420"/>
    </cofactor>
</comment>
<name>A0A2K2DVC7_BRADI</name>
<evidence type="ECO:0000256" key="3">
    <source>
        <dbReference type="ARBA" id="ARBA00022723"/>
    </source>
</evidence>
<accession>A0A2K2DVC7</accession>
<dbReference type="InterPro" id="IPR036691">
    <property type="entry name" value="Endo/exonu/phosph_ase_sf"/>
</dbReference>
<dbReference type="GO" id="GO:0003906">
    <property type="term" value="F:DNA-(apurinic or apyrimidinic site) endonuclease activity"/>
    <property type="evidence" value="ECO:0000318"/>
    <property type="project" value="GO_Central"/>
</dbReference>
<reference evidence="7 8" key="1">
    <citation type="journal article" date="2010" name="Nature">
        <title>Genome sequencing and analysis of the model grass Brachypodium distachyon.</title>
        <authorList>
            <consortium name="International Brachypodium Initiative"/>
        </authorList>
    </citation>
    <scope>NUCLEOTIDE SEQUENCE [LARGE SCALE GENOMIC DNA]</scope>
    <source>
        <strain evidence="7 8">Bd21</strain>
    </source>
</reference>
<keyword evidence="9" id="KW-1185">Reference proteome</keyword>
<evidence type="ECO:0000313" key="8">
    <source>
        <dbReference type="EnsemblPlants" id="PNT78230"/>
    </source>
</evidence>
<dbReference type="GO" id="GO:0046872">
    <property type="term" value="F:metal ion binding"/>
    <property type="evidence" value="ECO:0007669"/>
    <property type="project" value="UniProtKB-KW"/>
</dbReference>
<reference evidence="8" key="3">
    <citation type="submission" date="2018-08" db="UniProtKB">
        <authorList>
            <consortium name="EnsemblPlants"/>
        </authorList>
    </citation>
    <scope>IDENTIFICATION</scope>
    <source>
        <strain evidence="8">cv. Bd21</strain>
    </source>
</reference>
<reference evidence="7" key="2">
    <citation type="submission" date="2017-06" db="EMBL/GenBank/DDBJ databases">
        <title>WGS assembly of Brachypodium distachyon.</title>
        <authorList>
            <consortium name="The International Brachypodium Initiative"/>
            <person name="Lucas S."/>
            <person name="Harmon-Smith M."/>
            <person name="Lail K."/>
            <person name="Tice H."/>
            <person name="Grimwood J."/>
            <person name="Bruce D."/>
            <person name="Barry K."/>
            <person name="Shu S."/>
            <person name="Lindquist E."/>
            <person name="Wang M."/>
            <person name="Pitluck S."/>
            <person name="Vogel J.P."/>
            <person name="Garvin D.F."/>
            <person name="Mockler T.C."/>
            <person name="Schmutz J."/>
            <person name="Rokhsar D."/>
            <person name="Bevan M.W."/>
        </authorList>
    </citation>
    <scope>NUCLEOTIDE SEQUENCE</scope>
    <source>
        <strain evidence="7">Bd21</strain>
    </source>
</reference>
<keyword evidence="4" id="KW-0378">Hydrolase</keyword>
<evidence type="ECO:0000259" key="6">
    <source>
        <dbReference type="Pfam" id="PF03372"/>
    </source>
</evidence>
<evidence type="ECO:0000313" key="9">
    <source>
        <dbReference type="Proteomes" id="UP000008810"/>
    </source>
</evidence>
<dbReference type="OrthoDB" id="685351at2759"/>
<proteinExistence type="inferred from homology"/>
<keyword evidence="3" id="KW-0479">Metal-binding</keyword>
<dbReference type="PANTHER" id="PTHR22748">
    <property type="entry name" value="AP ENDONUCLEASE"/>
    <property type="match status" value="1"/>
</dbReference>
<dbReference type="InterPro" id="IPR004808">
    <property type="entry name" value="AP_endonuc_1"/>
</dbReference>
<protein>
    <recommendedName>
        <fullName evidence="6">Endonuclease/exonuclease/phosphatase domain-containing protein</fullName>
    </recommendedName>
</protein>
<dbReference type="EMBL" id="CM000880">
    <property type="protein sequence ID" value="PNT78230.1"/>
    <property type="molecule type" value="Genomic_DNA"/>
</dbReference>
<dbReference type="Gene3D" id="3.60.10.10">
    <property type="entry name" value="Endonuclease/exonuclease/phosphatase"/>
    <property type="match status" value="1"/>
</dbReference>